<dbReference type="Gene3D" id="3.40.50.10610">
    <property type="entry name" value="ABC-type transport auxiliary lipoprotein component"/>
    <property type="match status" value="1"/>
</dbReference>
<dbReference type="Pfam" id="PF03783">
    <property type="entry name" value="CsgG"/>
    <property type="match status" value="1"/>
</dbReference>
<dbReference type="RefSeq" id="WP_147757861.1">
    <property type="nucleotide sequence ID" value="NZ_SAXT01000003.1"/>
</dbReference>
<evidence type="ECO:0000313" key="1">
    <source>
        <dbReference type="EMBL" id="TXJ12596.1"/>
    </source>
</evidence>
<evidence type="ECO:0000313" key="2">
    <source>
        <dbReference type="Proteomes" id="UP000325116"/>
    </source>
</evidence>
<dbReference type="Proteomes" id="UP000325116">
    <property type="component" value="Unassembled WGS sequence"/>
</dbReference>
<dbReference type="AlphaFoldDB" id="A0A5C8CHZ6"/>
<accession>A0A5C8CHZ6</accession>
<dbReference type="GO" id="GO:0030288">
    <property type="term" value="C:outer membrane-bounded periplasmic space"/>
    <property type="evidence" value="ECO:0007669"/>
    <property type="project" value="InterPro"/>
</dbReference>
<name>A0A5C8CHZ6_9SPIR</name>
<dbReference type="EMBL" id="SAXT01000003">
    <property type="protein sequence ID" value="TXJ12596.1"/>
    <property type="molecule type" value="Genomic_DNA"/>
</dbReference>
<sequence>MKKTIFLFFITIHTCLFSQSINKGKEITDRYVKENIAVFEIEDVSTEYRKDLSKKVTKLIENSLTRMNRFNIVDRANLDKYLKEMELQLTGITEEEVIEVGKIYGYSKAITGKITSANVTFDYDIELGSGNIYANVDLILQIVDVETTKILYSSKISGSTYYTITKYPSMALREAALDSACNDLAIQVESKMRNIFKVILKISDMKDGNAILFAGSEHGINKNTRFKVYSKSEDTILPSGNIIEGQYKEKGTLRIKELGRDYSIAKISRGKNIKAGDIAKETHIGNFIVGLNINYAEYKIKSFQKTYNGFTNKGQLNINLNKNDFALGIHFKVGYDNNLFSPNLSFGLLFGDFFKSSYGIDMRFNFDINVNIYQEVVKFVFVPYLGIGITFTDIGNISGGDYYIDANTSIPNGSKINSRDIMFGIGALAIIQYNIKDTLGFNFGFGYRLYTNPINLGTYYDGNSFELPEKIRTVSLMGFEFIIGIYGLL</sequence>
<comment type="caution">
    <text evidence="1">The sequence shown here is derived from an EMBL/GenBank/DDBJ whole genome shotgun (WGS) entry which is preliminary data.</text>
</comment>
<protein>
    <submittedName>
        <fullName evidence="1">Curli production assembly protein CsgG</fullName>
    </submittedName>
</protein>
<organism evidence="1 2">
    <name type="scientific">Brachyspira aalborgi</name>
    <dbReference type="NCBI Taxonomy" id="29522"/>
    <lineage>
        <taxon>Bacteria</taxon>
        <taxon>Pseudomonadati</taxon>
        <taxon>Spirochaetota</taxon>
        <taxon>Spirochaetia</taxon>
        <taxon>Brachyspirales</taxon>
        <taxon>Brachyspiraceae</taxon>
        <taxon>Brachyspira</taxon>
    </lineage>
</organism>
<gene>
    <name evidence="1" type="ORF">EPJ80_03025</name>
</gene>
<reference evidence="1 2" key="1">
    <citation type="journal article" date="1992" name="Lakartidningen">
        <title>[Penicillin V and not amoxicillin is the first choice preparation in acute otitis].</title>
        <authorList>
            <person name="Kamme C."/>
            <person name="Lundgren K."/>
            <person name="Prellner K."/>
        </authorList>
    </citation>
    <scope>NUCLEOTIDE SEQUENCE [LARGE SCALE GENOMIC DNA]</scope>
    <source>
        <strain evidence="1 2">W1</strain>
    </source>
</reference>
<proteinExistence type="predicted"/>
<dbReference type="InterPro" id="IPR005534">
    <property type="entry name" value="Curli_assmbl/transp-comp_CsgG"/>
</dbReference>